<reference evidence="1 2" key="1">
    <citation type="submission" date="2013-09" db="EMBL/GenBank/DDBJ databases">
        <title>Corchorus capsularis genome sequencing.</title>
        <authorList>
            <person name="Alam M."/>
            <person name="Haque M.S."/>
            <person name="Islam M.S."/>
            <person name="Emdad E.M."/>
            <person name="Islam M.M."/>
            <person name="Ahmed B."/>
            <person name="Halim A."/>
            <person name="Hossen Q.M.M."/>
            <person name="Hossain M.Z."/>
            <person name="Ahmed R."/>
            <person name="Khan M.M."/>
            <person name="Islam R."/>
            <person name="Rashid M.M."/>
            <person name="Khan S.A."/>
            <person name="Rahman M.S."/>
            <person name="Alam M."/>
        </authorList>
    </citation>
    <scope>NUCLEOTIDE SEQUENCE [LARGE SCALE GENOMIC DNA]</scope>
    <source>
        <strain evidence="2">cv. CVL-1</strain>
        <tissue evidence="1">Whole seedling</tissue>
    </source>
</reference>
<name>A0A1R3KVH8_COCAP</name>
<dbReference type="Gramene" id="OMP11048">
    <property type="protein sequence ID" value="OMP11048"/>
    <property type="gene ID" value="CCACVL1_00702"/>
</dbReference>
<keyword evidence="2" id="KW-1185">Reference proteome</keyword>
<accession>A0A1R3KVH8</accession>
<proteinExistence type="predicted"/>
<dbReference type="EMBL" id="AWWV01001638">
    <property type="protein sequence ID" value="OMP11048.1"/>
    <property type="molecule type" value="Genomic_DNA"/>
</dbReference>
<gene>
    <name evidence="1" type="ORF">CCACVL1_00702</name>
</gene>
<evidence type="ECO:0000313" key="2">
    <source>
        <dbReference type="Proteomes" id="UP000188268"/>
    </source>
</evidence>
<dbReference type="Proteomes" id="UP000188268">
    <property type="component" value="Unassembled WGS sequence"/>
</dbReference>
<protein>
    <submittedName>
        <fullName evidence="1">Uncharacterized protein</fullName>
    </submittedName>
</protein>
<sequence>MELKFVLLVDGEIFLTICTDIAIGN</sequence>
<comment type="caution">
    <text evidence="1">The sequence shown here is derived from an EMBL/GenBank/DDBJ whole genome shotgun (WGS) entry which is preliminary data.</text>
</comment>
<dbReference type="AlphaFoldDB" id="A0A1R3KVH8"/>
<organism evidence="1 2">
    <name type="scientific">Corchorus capsularis</name>
    <name type="common">Jute</name>
    <dbReference type="NCBI Taxonomy" id="210143"/>
    <lineage>
        <taxon>Eukaryota</taxon>
        <taxon>Viridiplantae</taxon>
        <taxon>Streptophyta</taxon>
        <taxon>Embryophyta</taxon>
        <taxon>Tracheophyta</taxon>
        <taxon>Spermatophyta</taxon>
        <taxon>Magnoliopsida</taxon>
        <taxon>eudicotyledons</taxon>
        <taxon>Gunneridae</taxon>
        <taxon>Pentapetalae</taxon>
        <taxon>rosids</taxon>
        <taxon>malvids</taxon>
        <taxon>Malvales</taxon>
        <taxon>Malvaceae</taxon>
        <taxon>Grewioideae</taxon>
        <taxon>Apeibeae</taxon>
        <taxon>Corchorus</taxon>
    </lineage>
</organism>
<evidence type="ECO:0000313" key="1">
    <source>
        <dbReference type="EMBL" id="OMP11048.1"/>
    </source>
</evidence>